<dbReference type="Pfam" id="PF00392">
    <property type="entry name" value="GntR"/>
    <property type="match status" value="1"/>
</dbReference>
<reference evidence="5 6" key="1">
    <citation type="submission" date="2024-05" db="EMBL/GenBank/DDBJ databases">
        <authorList>
            <person name="Liu Q."/>
            <person name="Xin Y.-H."/>
        </authorList>
    </citation>
    <scope>NUCLEOTIDE SEQUENCE [LARGE SCALE GENOMIC DNA]</scope>
    <source>
        <strain evidence="5 6">CGMCC 1.10181</strain>
    </source>
</reference>
<dbReference type="PROSITE" id="PS50949">
    <property type="entry name" value="HTH_GNTR"/>
    <property type="match status" value="1"/>
</dbReference>
<dbReference type="PANTHER" id="PTHR43537:SF51">
    <property type="entry name" value="HTH-TYPE TRANSCRIPTIONAL REGULATOR LGOR-RELATED"/>
    <property type="match status" value="1"/>
</dbReference>
<dbReference type="Pfam" id="PF07729">
    <property type="entry name" value="FCD"/>
    <property type="match status" value="1"/>
</dbReference>
<evidence type="ECO:0000313" key="5">
    <source>
        <dbReference type="EMBL" id="MEN2792203.1"/>
    </source>
</evidence>
<dbReference type="RefSeq" id="WP_343888429.1">
    <property type="nucleotide sequence ID" value="NZ_BAAAEH010000009.1"/>
</dbReference>
<keyword evidence="6" id="KW-1185">Reference proteome</keyword>
<dbReference type="InterPro" id="IPR008920">
    <property type="entry name" value="TF_FadR/GntR_C"/>
</dbReference>
<dbReference type="SUPFAM" id="SSF46785">
    <property type="entry name" value="Winged helix' DNA-binding domain"/>
    <property type="match status" value="1"/>
</dbReference>
<gene>
    <name evidence="5" type="ORF">ABC974_21410</name>
</gene>
<organism evidence="5 6">
    <name type="scientific">Sphingomonas oligophenolica</name>
    <dbReference type="NCBI Taxonomy" id="301154"/>
    <lineage>
        <taxon>Bacteria</taxon>
        <taxon>Pseudomonadati</taxon>
        <taxon>Pseudomonadota</taxon>
        <taxon>Alphaproteobacteria</taxon>
        <taxon>Sphingomonadales</taxon>
        <taxon>Sphingomonadaceae</taxon>
        <taxon>Sphingomonas</taxon>
    </lineage>
</organism>
<dbReference type="InterPro" id="IPR036390">
    <property type="entry name" value="WH_DNA-bd_sf"/>
</dbReference>
<comment type="caution">
    <text evidence="5">The sequence shown here is derived from an EMBL/GenBank/DDBJ whole genome shotgun (WGS) entry which is preliminary data.</text>
</comment>
<evidence type="ECO:0000256" key="1">
    <source>
        <dbReference type="ARBA" id="ARBA00023015"/>
    </source>
</evidence>
<dbReference type="PANTHER" id="PTHR43537">
    <property type="entry name" value="TRANSCRIPTIONAL REGULATOR, GNTR FAMILY"/>
    <property type="match status" value="1"/>
</dbReference>
<name>A0ABU9Y8R3_9SPHN</name>
<keyword evidence="3" id="KW-0804">Transcription</keyword>
<dbReference type="InterPro" id="IPR000524">
    <property type="entry name" value="Tscrpt_reg_HTH_GntR"/>
</dbReference>
<evidence type="ECO:0000313" key="6">
    <source>
        <dbReference type="Proteomes" id="UP001419910"/>
    </source>
</evidence>
<feature type="domain" description="HTH gntR-type" evidence="4">
    <location>
        <begin position="12"/>
        <end position="79"/>
    </location>
</feature>
<dbReference type="SMART" id="SM00345">
    <property type="entry name" value="HTH_GNTR"/>
    <property type="match status" value="1"/>
</dbReference>
<dbReference type="SUPFAM" id="SSF48008">
    <property type="entry name" value="GntR ligand-binding domain-like"/>
    <property type="match status" value="1"/>
</dbReference>
<proteinExistence type="predicted"/>
<dbReference type="Gene3D" id="1.10.10.10">
    <property type="entry name" value="Winged helix-like DNA-binding domain superfamily/Winged helix DNA-binding domain"/>
    <property type="match status" value="1"/>
</dbReference>
<dbReference type="Proteomes" id="UP001419910">
    <property type="component" value="Unassembled WGS sequence"/>
</dbReference>
<evidence type="ECO:0000256" key="3">
    <source>
        <dbReference type="ARBA" id="ARBA00023163"/>
    </source>
</evidence>
<keyword evidence="2" id="KW-0238">DNA-binding</keyword>
<dbReference type="InterPro" id="IPR011711">
    <property type="entry name" value="GntR_C"/>
</dbReference>
<keyword evidence="1" id="KW-0805">Transcription regulation</keyword>
<dbReference type="Gene3D" id="1.20.120.530">
    <property type="entry name" value="GntR ligand-binding domain-like"/>
    <property type="match status" value="1"/>
</dbReference>
<evidence type="ECO:0000256" key="2">
    <source>
        <dbReference type="ARBA" id="ARBA00023125"/>
    </source>
</evidence>
<protein>
    <submittedName>
        <fullName evidence="5">GntR family transcriptional regulator</fullName>
    </submittedName>
</protein>
<accession>A0ABU9Y8R3</accession>
<evidence type="ECO:0000259" key="4">
    <source>
        <dbReference type="PROSITE" id="PS50949"/>
    </source>
</evidence>
<dbReference type="SMART" id="SM00895">
    <property type="entry name" value="FCD"/>
    <property type="match status" value="1"/>
</dbReference>
<sequence length="240" mass="27113">MTAKTALKASTPTRSQATAEAIRAMILSGEIERGEWLRAQVLADRLGVSRTPVSEALGFLYKEGLLEYRVHRGYRVKTFDADLLLGAFDVRLTLEGLACRLIAERGMSHATAILVRDNLARTEDILFNHEWTPETRERWRLANLEFHDALLTEAANPYLTEGVLRTRQLPPILNSAKEPIDTNELFPRLDRTFSQQAFRDHARVAEAIEAGQGARAEAMMKEHIFTTREAARRILTLMVS</sequence>
<dbReference type="EMBL" id="JBDIME010000025">
    <property type="protein sequence ID" value="MEN2792203.1"/>
    <property type="molecule type" value="Genomic_DNA"/>
</dbReference>
<dbReference type="InterPro" id="IPR036388">
    <property type="entry name" value="WH-like_DNA-bd_sf"/>
</dbReference>